<evidence type="ECO:0000313" key="7">
    <source>
        <dbReference type="EMBL" id="EQC35399.1"/>
    </source>
</evidence>
<accession>T0QBY3</accession>
<dbReference type="InParanoid" id="T0QBY3"/>
<evidence type="ECO:0000313" key="8">
    <source>
        <dbReference type="Proteomes" id="UP000030762"/>
    </source>
</evidence>
<evidence type="ECO:0000256" key="1">
    <source>
        <dbReference type="ARBA" id="ARBA00004370"/>
    </source>
</evidence>
<evidence type="ECO:0000256" key="2">
    <source>
        <dbReference type="ARBA" id="ARBA00007590"/>
    </source>
</evidence>
<dbReference type="Proteomes" id="UP000030762">
    <property type="component" value="Unassembled WGS sequence"/>
</dbReference>
<evidence type="ECO:0000256" key="3">
    <source>
        <dbReference type="ARBA" id="ARBA00022692"/>
    </source>
</evidence>
<evidence type="ECO:0000256" key="4">
    <source>
        <dbReference type="ARBA" id="ARBA00022989"/>
    </source>
</evidence>
<sequence length="108" mass="11433">MAGYVTTGSAANLSGIGAGGLLLWCGYSSHEEAKKRPPSKIWFQLALLVTLGLVLLSLRTVVETNDVAHGGLIAGTAVVMSTLYTLHLLEDRDASSPKATSAQQQWSY</sequence>
<dbReference type="GO" id="GO:0016020">
    <property type="term" value="C:membrane"/>
    <property type="evidence" value="ECO:0007669"/>
    <property type="project" value="UniProtKB-SubCell"/>
</dbReference>
<dbReference type="InterPro" id="IPR005349">
    <property type="entry name" value="TMEM14"/>
</dbReference>
<dbReference type="OMA" id="WFQLALL"/>
<dbReference type="Pfam" id="PF03647">
    <property type="entry name" value="Tmemb_14"/>
    <property type="match status" value="1"/>
</dbReference>
<comment type="subcellular location">
    <subcellularLocation>
        <location evidence="1">Membrane</location>
    </subcellularLocation>
</comment>
<dbReference type="AlphaFoldDB" id="T0QBY3"/>
<feature type="transmembrane region" description="Helical" evidence="6">
    <location>
        <begin position="12"/>
        <end position="29"/>
    </location>
</feature>
<dbReference type="RefSeq" id="XP_008611149.1">
    <property type="nucleotide sequence ID" value="XM_008612927.1"/>
</dbReference>
<organism evidence="7 8">
    <name type="scientific">Saprolegnia diclina (strain VS20)</name>
    <dbReference type="NCBI Taxonomy" id="1156394"/>
    <lineage>
        <taxon>Eukaryota</taxon>
        <taxon>Sar</taxon>
        <taxon>Stramenopiles</taxon>
        <taxon>Oomycota</taxon>
        <taxon>Saprolegniomycetes</taxon>
        <taxon>Saprolegniales</taxon>
        <taxon>Saprolegniaceae</taxon>
        <taxon>Saprolegnia</taxon>
    </lineage>
</organism>
<keyword evidence="3 6" id="KW-0812">Transmembrane</keyword>
<dbReference type="Gene3D" id="1.10.10.1740">
    <property type="entry name" value="Transmembrane protein 14-like"/>
    <property type="match status" value="1"/>
</dbReference>
<protein>
    <submittedName>
        <fullName evidence="7">Uncharacterized protein</fullName>
    </submittedName>
</protein>
<dbReference type="OrthoDB" id="10383864at2759"/>
<keyword evidence="5 6" id="KW-0472">Membrane</keyword>
<reference evidence="7 8" key="1">
    <citation type="submission" date="2012-04" db="EMBL/GenBank/DDBJ databases">
        <title>The Genome Sequence of Saprolegnia declina VS20.</title>
        <authorList>
            <consortium name="The Broad Institute Genome Sequencing Platform"/>
            <person name="Russ C."/>
            <person name="Nusbaum C."/>
            <person name="Tyler B."/>
            <person name="van West P."/>
            <person name="Dieguez-Uribeondo J."/>
            <person name="de Bruijn I."/>
            <person name="Tripathy S."/>
            <person name="Jiang R."/>
            <person name="Young S.K."/>
            <person name="Zeng Q."/>
            <person name="Gargeya S."/>
            <person name="Fitzgerald M."/>
            <person name="Haas B."/>
            <person name="Abouelleil A."/>
            <person name="Alvarado L."/>
            <person name="Arachchi H.M."/>
            <person name="Berlin A."/>
            <person name="Chapman S.B."/>
            <person name="Goldberg J."/>
            <person name="Griggs A."/>
            <person name="Gujja S."/>
            <person name="Hansen M."/>
            <person name="Howarth C."/>
            <person name="Imamovic A."/>
            <person name="Larimer J."/>
            <person name="McCowen C."/>
            <person name="Montmayeur A."/>
            <person name="Murphy C."/>
            <person name="Neiman D."/>
            <person name="Pearson M."/>
            <person name="Priest M."/>
            <person name="Roberts A."/>
            <person name="Saif S."/>
            <person name="Shea T."/>
            <person name="Sisk P."/>
            <person name="Sykes S."/>
            <person name="Wortman J."/>
            <person name="Nusbaum C."/>
            <person name="Birren B."/>
        </authorList>
    </citation>
    <scope>NUCLEOTIDE SEQUENCE [LARGE SCALE GENOMIC DNA]</scope>
    <source>
        <strain evidence="7 8">VS20</strain>
    </source>
</reference>
<keyword evidence="4 6" id="KW-1133">Transmembrane helix</keyword>
<dbReference type="InterPro" id="IPR044890">
    <property type="entry name" value="TMEM14_sf"/>
</dbReference>
<feature type="transmembrane region" description="Helical" evidence="6">
    <location>
        <begin position="68"/>
        <end position="89"/>
    </location>
</feature>
<comment type="similarity">
    <text evidence="2">Belongs to the TMEM14 family.</text>
</comment>
<gene>
    <name evidence="7" type="ORF">SDRG_07109</name>
</gene>
<dbReference type="GeneID" id="19947836"/>
<proteinExistence type="inferred from homology"/>
<dbReference type="EMBL" id="JH767151">
    <property type="protein sequence ID" value="EQC35399.1"/>
    <property type="molecule type" value="Genomic_DNA"/>
</dbReference>
<evidence type="ECO:0000256" key="6">
    <source>
        <dbReference type="SAM" id="Phobius"/>
    </source>
</evidence>
<evidence type="ECO:0000256" key="5">
    <source>
        <dbReference type="ARBA" id="ARBA00023136"/>
    </source>
</evidence>
<feature type="transmembrane region" description="Helical" evidence="6">
    <location>
        <begin position="41"/>
        <end position="62"/>
    </location>
</feature>
<dbReference type="VEuPathDB" id="FungiDB:SDRG_07109"/>
<keyword evidence="8" id="KW-1185">Reference proteome</keyword>
<name>T0QBY3_SAPDV</name>